<sequence>MAPSPADWRSPEQALEWDLQLVESVFRSVIRQYAAQHLARQERLADHHRHTHSMLAGATETSNQEDANDSVVTRPVLIGNIEHRLVAKADFLVGLKTAGHYLEKRPFLRSLYTSLACCSNEQEMASVSSYVKHRLRDRTISYAMVRAQLRDIYQRHVDLLAFEAKVVAFKEAAKAQSIWCVRDPKAICKRPSQFYGVHNIPKTKKQLERERQIVLTNATAVVNNAVALVISQLVNNVRPTSGARSSRGPSRPGSSRQDHGGVTKAASRRGVNAAMAARAKTKRELELIDSRKRDLRVQIFVPGYLSTRSSSTFGSIDRESLENSSSTTDLHRRQMELLALAEANGDARIAQQLLLHKIPHSGFRRVTEHLSNLGKETTNAWEVLKLWKTVYRNHTVHSIQQFQ</sequence>
<evidence type="ECO:0000313" key="2">
    <source>
        <dbReference type="EMBL" id="KAJ0402974.1"/>
    </source>
</evidence>
<gene>
    <name evidence="2" type="ORF">P43SY_009231</name>
</gene>
<evidence type="ECO:0000256" key="1">
    <source>
        <dbReference type="SAM" id="MobiDB-lite"/>
    </source>
</evidence>
<feature type="region of interest" description="Disordered" evidence="1">
    <location>
        <begin position="239"/>
        <end position="276"/>
    </location>
</feature>
<dbReference type="AlphaFoldDB" id="A0AAD5M4T8"/>
<dbReference type="EMBL" id="JAKCXM010000091">
    <property type="protein sequence ID" value="KAJ0402974.1"/>
    <property type="molecule type" value="Genomic_DNA"/>
</dbReference>
<name>A0AAD5M4T8_PYTIN</name>
<comment type="caution">
    <text evidence="2">The sequence shown here is derived from an EMBL/GenBank/DDBJ whole genome shotgun (WGS) entry which is preliminary data.</text>
</comment>
<keyword evidence="3" id="KW-1185">Reference proteome</keyword>
<dbReference type="Proteomes" id="UP001209570">
    <property type="component" value="Unassembled WGS sequence"/>
</dbReference>
<reference evidence="2" key="1">
    <citation type="submission" date="2021-12" db="EMBL/GenBank/DDBJ databases">
        <title>Prjna785345.</title>
        <authorList>
            <person name="Rujirawat T."/>
            <person name="Krajaejun T."/>
        </authorList>
    </citation>
    <scope>NUCLEOTIDE SEQUENCE</scope>
    <source>
        <strain evidence="2">Pi057C3</strain>
    </source>
</reference>
<accession>A0AAD5M4T8</accession>
<protein>
    <submittedName>
        <fullName evidence="2">Uncharacterized protein</fullName>
    </submittedName>
</protein>
<evidence type="ECO:0000313" key="3">
    <source>
        <dbReference type="Proteomes" id="UP001209570"/>
    </source>
</evidence>
<feature type="compositionally biased region" description="Low complexity" evidence="1">
    <location>
        <begin position="239"/>
        <end position="255"/>
    </location>
</feature>
<organism evidence="2 3">
    <name type="scientific">Pythium insidiosum</name>
    <name type="common">Pythiosis disease agent</name>
    <dbReference type="NCBI Taxonomy" id="114742"/>
    <lineage>
        <taxon>Eukaryota</taxon>
        <taxon>Sar</taxon>
        <taxon>Stramenopiles</taxon>
        <taxon>Oomycota</taxon>
        <taxon>Peronosporomycetes</taxon>
        <taxon>Pythiales</taxon>
        <taxon>Pythiaceae</taxon>
        <taxon>Pythium</taxon>
    </lineage>
</organism>
<proteinExistence type="predicted"/>